<evidence type="ECO:0000313" key="2">
    <source>
        <dbReference type="WBParaSite" id="JU765_v2.g11689.t2"/>
    </source>
</evidence>
<proteinExistence type="predicted"/>
<protein>
    <submittedName>
        <fullName evidence="2">Serine/threonine specific protein phosphatases domain-containing protein</fullName>
    </submittedName>
</protein>
<dbReference type="Proteomes" id="UP000887576">
    <property type="component" value="Unplaced"/>
</dbReference>
<sequence length="379" mass="41929">MTEETKLPMMMETIQTAVATGVDGATVITSGMSYEKATPEPLVQNIWNYILGFTGSAPPCYAAKPMLHILREAEAILKAEPTVLNLRGPMLHILREAEAILKVEPTVLNLRGPVTIIGGVHGQGDNLVSLMAHGGFPPSSTYVFLGNYAGPGFAPHEVLFMLLAWKIKFPKNIYLLKGSLEDAEVLKSHDFLLGLQRRQLFDDVLVWAYIEQILQSFPLAAIVNDFYFLVSGGIGPELCRQGLNGLRNVQRPPRLTSHMAMTLECQWACLKMADDGETATDGSPLFTEAMVAQFCKDNKLKLIIRSRQIVAEGILNYPEQMLTIWSAMSYLDSFRNAACGIRLNPDFNKAVVFQIIQHEEDPKSLDEAKPAPGRNVIQL</sequence>
<name>A0AC34Q085_9BILA</name>
<dbReference type="WBParaSite" id="JU765_v2.g11689.t2">
    <property type="protein sequence ID" value="JU765_v2.g11689.t2"/>
    <property type="gene ID" value="JU765_v2.g11689"/>
</dbReference>
<reference evidence="2" key="1">
    <citation type="submission" date="2022-11" db="UniProtKB">
        <authorList>
            <consortium name="WormBaseParasite"/>
        </authorList>
    </citation>
    <scope>IDENTIFICATION</scope>
</reference>
<organism evidence="1 2">
    <name type="scientific">Panagrolaimus sp. JU765</name>
    <dbReference type="NCBI Taxonomy" id="591449"/>
    <lineage>
        <taxon>Eukaryota</taxon>
        <taxon>Metazoa</taxon>
        <taxon>Ecdysozoa</taxon>
        <taxon>Nematoda</taxon>
        <taxon>Chromadorea</taxon>
        <taxon>Rhabditida</taxon>
        <taxon>Tylenchina</taxon>
        <taxon>Panagrolaimomorpha</taxon>
        <taxon>Panagrolaimoidea</taxon>
        <taxon>Panagrolaimidae</taxon>
        <taxon>Panagrolaimus</taxon>
    </lineage>
</organism>
<evidence type="ECO:0000313" key="1">
    <source>
        <dbReference type="Proteomes" id="UP000887576"/>
    </source>
</evidence>
<accession>A0AC34Q085</accession>